<dbReference type="Proteomes" id="UP000000376">
    <property type="component" value="Chromosome"/>
</dbReference>
<feature type="active site" description="Proton acceptor" evidence="4">
    <location>
        <position position="203"/>
    </location>
</feature>
<gene>
    <name evidence="4" type="primary">menC</name>
    <name evidence="6" type="ordered locus">Arch_0287</name>
</gene>
<dbReference type="CDD" id="cd03320">
    <property type="entry name" value="OSBS"/>
    <property type="match status" value="1"/>
</dbReference>
<dbReference type="SFLD" id="SFLDS00001">
    <property type="entry name" value="Enolase"/>
    <property type="match status" value="1"/>
</dbReference>
<dbReference type="Gene3D" id="3.20.20.120">
    <property type="entry name" value="Enolase-like C-terminal domain"/>
    <property type="match status" value="1"/>
</dbReference>
<dbReference type="UniPathway" id="UPA00079"/>
<comment type="function">
    <text evidence="4">Converts 2-succinyl-6-hydroxy-2,4-cyclohexadiene-1-carboxylate (SHCHC) to 2-succinylbenzoate (OSB).</text>
</comment>
<evidence type="ECO:0000256" key="2">
    <source>
        <dbReference type="ARBA" id="ARBA00022842"/>
    </source>
</evidence>
<dbReference type="KEGG" id="ahe:Arch_0287"/>
<keyword evidence="3 4" id="KW-0456">Lyase</keyword>
<organism evidence="6 7">
    <name type="scientific">Arcanobacterium haemolyticum (strain ATCC 9345 / DSM 20595 / CCM 5947 / CCUG 17215 / LMG 16163 / NBRC 15585 / NCTC 8452 / 11018)</name>
    <dbReference type="NCBI Taxonomy" id="644284"/>
    <lineage>
        <taxon>Bacteria</taxon>
        <taxon>Bacillati</taxon>
        <taxon>Actinomycetota</taxon>
        <taxon>Actinomycetes</taxon>
        <taxon>Actinomycetales</taxon>
        <taxon>Actinomycetaceae</taxon>
        <taxon>Arcanobacterium</taxon>
    </lineage>
</organism>
<dbReference type="InterPro" id="IPR010196">
    <property type="entry name" value="OSB_synthase_MenC1"/>
</dbReference>
<dbReference type="EMBL" id="CP002045">
    <property type="protein sequence ID" value="ADH92045.1"/>
    <property type="molecule type" value="Genomic_DNA"/>
</dbReference>
<dbReference type="InterPro" id="IPR013342">
    <property type="entry name" value="Mandelate_racemase_C"/>
</dbReference>
<dbReference type="InterPro" id="IPR036849">
    <property type="entry name" value="Enolase-like_C_sf"/>
</dbReference>
<dbReference type="SFLD" id="SFLDF00009">
    <property type="entry name" value="o-succinylbenzoate_synthase"/>
    <property type="match status" value="1"/>
</dbReference>
<feature type="active site" description="Proton donor" evidence="4">
    <location>
        <position position="97"/>
    </location>
</feature>
<comment type="pathway">
    <text evidence="4">Quinol/quinone metabolism; menaquinone biosynthesis.</text>
</comment>
<keyword evidence="2 4" id="KW-0460">Magnesium</keyword>
<dbReference type="EC" id="4.2.1.113" evidence="4"/>
<dbReference type="GO" id="GO:0009234">
    <property type="term" value="P:menaquinone biosynthetic process"/>
    <property type="evidence" value="ECO:0007669"/>
    <property type="project" value="UniProtKB-UniRule"/>
</dbReference>
<dbReference type="Pfam" id="PF13378">
    <property type="entry name" value="MR_MLE_C"/>
    <property type="match status" value="1"/>
</dbReference>
<feature type="domain" description="Mandelate racemase/muconate lactonizing enzyme C-terminal" evidence="5">
    <location>
        <begin position="75"/>
        <end position="175"/>
    </location>
</feature>
<evidence type="ECO:0000256" key="1">
    <source>
        <dbReference type="ARBA" id="ARBA00022723"/>
    </source>
</evidence>
<reference evidence="6 7" key="1">
    <citation type="journal article" date="2010" name="Stand. Genomic Sci.">
        <title>Complete genome sequence of Arcanobacterium haemolyticum type strain (11018).</title>
        <authorList>
            <person name="Yasawong M."/>
            <person name="Teshima H."/>
            <person name="Lapidus A."/>
            <person name="Nolan M."/>
            <person name="Lucas S."/>
            <person name="Glavina Del Rio T."/>
            <person name="Tice H."/>
            <person name="Cheng J."/>
            <person name="Bruce D."/>
            <person name="Detter C."/>
            <person name="Tapia R."/>
            <person name="Han C."/>
            <person name="Goodwin L."/>
            <person name="Pitluck S."/>
            <person name="Liolios K."/>
            <person name="Ivanova N."/>
            <person name="Mavromatis K."/>
            <person name="Mikhailova N."/>
            <person name="Pati A."/>
            <person name="Chen A."/>
            <person name="Palaniappan K."/>
            <person name="Land M."/>
            <person name="Hauser L."/>
            <person name="Chang Y."/>
            <person name="Jeffries C."/>
            <person name="Rohde M."/>
            <person name="Sikorski J."/>
            <person name="Pukall R."/>
            <person name="Goker M."/>
            <person name="Woyke T."/>
            <person name="Bristow J."/>
            <person name="Eisen J."/>
            <person name="Markowitz V."/>
            <person name="Hugenholtz P."/>
            <person name="Kyrpides N."/>
            <person name="Klenk H."/>
        </authorList>
    </citation>
    <scope>NUCLEOTIDE SEQUENCE [LARGE SCALE GENOMIC DNA]</scope>
    <source>
        <strain evidence="7">ATCC 9345 / DSM 20595 / CCUG 17215 / LMG 16163 / NBRC 15585 / NCTC 8452 / 11018</strain>
    </source>
</reference>
<accession>D7BM96</accession>
<sequence length="327" mass="34344">MDVYIYSSPLHTRFRGLTVRDGLLLRGPAGWGEASPFWDYGPTYSAAWLRAGIEAATCGFPAALRGSIPVNVTVPATDPERAARIVTRGTCATAKVKVAEPGQSLADDLSRVAAVRDALGASGKIRIDVNGAWSVADALAAIPALDRAAGGLEYVEQPVADVADLARVRRKSTVRIAADESIRRASDPLHVKRLNAADVIVVKNQPLGGVRAALAIAAEIGLPVVVSSALESSIGIRAGLAFAAALPELEFACGLATVQLLTADPVADSLLPVAGEIAVRDVVPADLPAPDPQLAARWEQRLAQMWDYCGVDATYTLHTDAYVRSPQ</sequence>
<dbReference type="UniPathway" id="UPA01057">
    <property type="reaction ID" value="UER00165"/>
</dbReference>
<dbReference type="NCBIfam" id="NF002782">
    <property type="entry name" value="PRK02901.1"/>
    <property type="match status" value="1"/>
</dbReference>
<comment type="similarity">
    <text evidence="4">Belongs to the mandelate racemase/muconate lactonizing enzyme family. MenC type 1 subfamily.</text>
</comment>
<comment type="cofactor">
    <cofactor evidence="4">
        <name>a divalent metal cation</name>
        <dbReference type="ChEBI" id="CHEBI:60240"/>
    </cofactor>
</comment>
<keyword evidence="4" id="KW-0474">Menaquinone biosynthesis</keyword>
<comment type="catalytic activity">
    <reaction evidence="4">
        <text>(1R,6R)-6-hydroxy-2-succinyl-cyclohexa-2,4-diene-1-carboxylate = 2-succinylbenzoate + H2O</text>
        <dbReference type="Rhea" id="RHEA:10196"/>
        <dbReference type="ChEBI" id="CHEBI:15377"/>
        <dbReference type="ChEBI" id="CHEBI:18325"/>
        <dbReference type="ChEBI" id="CHEBI:58689"/>
        <dbReference type="EC" id="4.2.1.113"/>
    </reaction>
</comment>
<evidence type="ECO:0000313" key="7">
    <source>
        <dbReference type="Proteomes" id="UP000000376"/>
    </source>
</evidence>
<feature type="binding site" evidence="4">
    <location>
        <position position="156"/>
    </location>
    <ligand>
        <name>Mg(2+)</name>
        <dbReference type="ChEBI" id="CHEBI:18420"/>
    </ligand>
</feature>
<dbReference type="Pfam" id="PF18374">
    <property type="entry name" value="Enolase_like_N"/>
    <property type="match status" value="1"/>
</dbReference>
<comment type="pathway">
    <text evidence="4">Quinol/quinone metabolism; 1,4-dihydroxy-2-naphthoate biosynthesis; 1,4-dihydroxy-2-naphthoate from chorismate: step 4/7.</text>
</comment>
<dbReference type="SMART" id="SM00922">
    <property type="entry name" value="MR_MLE"/>
    <property type="match status" value="1"/>
</dbReference>
<dbReference type="AlphaFoldDB" id="D7BM96"/>
<feature type="binding site" evidence="4">
    <location>
        <position position="179"/>
    </location>
    <ligand>
        <name>Mg(2+)</name>
        <dbReference type="ChEBI" id="CHEBI:18420"/>
    </ligand>
</feature>
<dbReference type="HOGENOM" id="CLU_057696_0_0_11"/>
<dbReference type="GO" id="GO:0000287">
    <property type="term" value="F:magnesium ion binding"/>
    <property type="evidence" value="ECO:0007669"/>
    <property type="project" value="UniProtKB-UniRule"/>
</dbReference>
<dbReference type="eggNOG" id="COG4948">
    <property type="taxonomic scope" value="Bacteria"/>
</dbReference>
<name>D7BM96_ARCHD</name>
<evidence type="ECO:0000313" key="6">
    <source>
        <dbReference type="EMBL" id="ADH92045.1"/>
    </source>
</evidence>
<evidence type="ECO:0000256" key="3">
    <source>
        <dbReference type="ARBA" id="ARBA00023239"/>
    </source>
</evidence>
<dbReference type="STRING" id="644284.Arch_0287"/>
<keyword evidence="7" id="KW-1185">Reference proteome</keyword>
<feature type="binding site" evidence="4">
    <location>
        <position position="128"/>
    </location>
    <ligand>
        <name>Mg(2+)</name>
        <dbReference type="ChEBI" id="CHEBI:18420"/>
    </ligand>
</feature>
<keyword evidence="1 4" id="KW-0479">Metal-binding</keyword>
<evidence type="ECO:0000256" key="4">
    <source>
        <dbReference type="HAMAP-Rule" id="MF_00470"/>
    </source>
</evidence>
<dbReference type="InterPro" id="IPR029065">
    <property type="entry name" value="Enolase_C-like"/>
</dbReference>
<proteinExistence type="inferred from homology"/>
<dbReference type="HAMAP" id="MF_00470">
    <property type="entry name" value="MenC_1"/>
    <property type="match status" value="1"/>
</dbReference>
<dbReference type="PANTHER" id="PTHR48073">
    <property type="entry name" value="O-SUCCINYLBENZOATE SYNTHASE-RELATED"/>
    <property type="match status" value="1"/>
</dbReference>
<dbReference type="PANTHER" id="PTHR48073:SF2">
    <property type="entry name" value="O-SUCCINYLBENZOATE SYNTHASE"/>
    <property type="match status" value="1"/>
</dbReference>
<dbReference type="SFLD" id="SFLDG00180">
    <property type="entry name" value="muconate_cycloisomerase"/>
    <property type="match status" value="1"/>
</dbReference>
<dbReference type="SUPFAM" id="SSF51604">
    <property type="entry name" value="Enolase C-terminal domain-like"/>
    <property type="match status" value="1"/>
</dbReference>
<protein>
    <recommendedName>
        <fullName evidence="4">o-succinylbenzoate synthase</fullName>
        <shortName evidence="4">OSB synthase</shortName>
        <shortName evidence="4">OSBS</shortName>
        <ecNumber evidence="4">4.2.1.113</ecNumber>
    </recommendedName>
    <alternativeName>
        <fullName evidence="4">4-(2'-carboxyphenyl)-4-oxybutyric acid synthase</fullName>
    </alternativeName>
    <alternativeName>
        <fullName evidence="4">o-succinylbenzoic acid synthase</fullName>
    </alternativeName>
</protein>
<dbReference type="GO" id="GO:0043748">
    <property type="term" value="F:O-succinylbenzoate synthase activity"/>
    <property type="evidence" value="ECO:0007669"/>
    <property type="project" value="UniProtKB-EC"/>
</dbReference>
<evidence type="ECO:0000259" key="5">
    <source>
        <dbReference type="SMART" id="SM00922"/>
    </source>
</evidence>